<dbReference type="RefSeq" id="WP_127749969.1">
    <property type="nucleotide sequence ID" value="NZ_CP033219.1"/>
</dbReference>
<dbReference type="InterPro" id="IPR011051">
    <property type="entry name" value="RmlC_Cupin_sf"/>
</dbReference>
<reference evidence="1 2" key="1">
    <citation type="submission" date="2018-10" db="EMBL/GenBank/DDBJ databases">
        <title>Parasedimentitalea marina sp. nov., a psychrophilic bacterium isolated from deep seawater of the New Britain Trench.</title>
        <authorList>
            <person name="Cao J."/>
        </authorList>
    </citation>
    <scope>NUCLEOTIDE SEQUENCE [LARGE SCALE GENOMIC DNA]</scope>
    <source>
        <strain evidence="1 2">W43</strain>
    </source>
</reference>
<evidence type="ECO:0000313" key="2">
    <source>
        <dbReference type="Proteomes" id="UP000283063"/>
    </source>
</evidence>
<name>A0A3T0N5U2_9RHOB</name>
<dbReference type="InterPro" id="IPR014710">
    <property type="entry name" value="RmlC-like_jellyroll"/>
</dbReference>
<proteinExistence type="predicted"/>
<dbReference type="EMBL" id="CP033219">
    <property type="protein sequence ID" value="AZV79413.1"/>
    <property type="molecule type" value="Genomic_DNA"/>
</dbReference>
<dbReference type="Gene3D" id="2.60.120.10">
    <property type="entry name" value="Jelly Rolls"/>
    <property type="match status" value="1"/>
</dbReference>
<dbReference type="KEGG" id="sedi:EBB79_17050"/>
<accession>A0A3T0N5U2</accession>
<dbReference type="Proteomes" id="UP000283063">
    <property type="component" value="Chromosome"/>
</dbReference>
<dbReference type="OrthoDB" id="8232984at2"/>
<gene>
    <name evidence="1" type="ORF">EBB79_17050</name>
</gene>
<sequence length="213" mass="23200">MTTYFLSVSSGSGGSDGLQHFAHAFGGLRLFHGSLLINGDKVKQGGGALLRKGDTFEVAGTAKTHWVRFDLSHDAPVEQAQGYGQVSLPVPSGSSDVLLRMDEVKFPPSAVAFRHIHPGDGLRFLTVGELSVVGDEHLHVATPGRAWFETANFPVRAEASADHAMTSFLRFMVLPPSYLGKPSFNILDKDEVRLPQQQITRRHFDQIVHLEAG</sequence>
<dbReference type="SUPFAM" id="SSF51182">
    <property type="entry name" value="RmlC-like cupins"/>
    <property type="match status" value="1"/>
</dbReference>
<keyword evidence="2" id="KW-1185">Reference proteome</keyword>
<organism evidence="1 2">
    <name type="scientific">Parasedimentitalea marina</name>
    <dbReference type="NCBI Taxonomy" id="2483033"/>
    <lineage>
        <taxon>Bacteria</taxon>
        <taxon>Pseudomonadati</taxon>
        <taxon>Pseudomonadota</taxon>
        <taxon>Alphaproteobacteria</taxon>
        <taxon>Rhodobacterales</taxon>
        <taxon>Paracoccaceae</taxon>
        <taxon>Parasedimentitalea</taxon>
    </lineage>
</organism>
<dbReference type="AlphaFoldDB" id="A0A3T0N5U2"/>
<protein>
    <submittedName>
        <fullName evidence="1">Uncharacterized protein</fullName>
    </submittedName>
</protein>
<evidence type="ECO:0000313" key="1">
    <source>
        <dbReference type="EMBL" id="AZV79413.1"/>
    </source>
</evidence>